<evidence type="ECO:0000313" key="1">
    <source>
        <dbReference type="EMBL" id="TQM38044.1"/>
    </source>
</evidence>
<accession>A0A543FWB2</accession>
<name>A0A543FWB2_9PSEU</name>
<evidence type="ECO:0000313" key="2">
    <source>
        <dbReference type="Proteomes" id="UP000319818"/>
    </source>
</evidence>
<proteinExistence type="predicted"/>
<dbReference type="AlphaFoldDB" id="A0A543FWB2"/>
<dbReference type="Proteomes" id="UP000319818">
    <property type="component" value="Unassembled WGS sequence"/>
</dbReference>
<protein>
    <submittedName>
        <fullName evidence="1">Putative dithiol-disulfide oxidoreductase (DUF899 family)</fullName>
    </submittedName>
</protein>
<dbReference type="RefSeq" id="WP_246122410.1">
    <property type="nucleotide sequence ID" value="NZ_VFPH01000002.1"/>
</dbReference>
<keyword evidence="2" id="KW-1185">Reference proteome</keyword>
<sequence>MTPRIVPRAEWLIAREELLAKEKAATRAGDELAALRRALPAVPVEREYVFEGPDGTAGLLDLFAGRRQLVVYHFMFGPDWAEGCPHCSYLVDHFTHLEHLHARDTALVVVSRAPWHTIAPFRERMGWTFPWYSTAGNGFGQDFRCDGGDDEWGGLAVFLRDGDRVLHTYSTTDRGLDRLHNTYNLLDLTPLGRQERADHPMSWVRHHDRYDLGGGA</sequence>
<dbReference type="InterPro" id="IPR010296">
    <property type="entry name" value="DUF899_thioredox"/>
</dbReference>
<dbReference type="InterPro" id="IPR036249">
    <property type="entry name" value="Thioredoxin-like_sf"/>
</dbReference>
<dbReference type="EMBL" id="VFPH01000002">
    <property type="protein sequence ID" value="TQM38044.1"/>
    <property type="molecule type" value="Genomic_DNA"/>
</dbReference>
<dbReference type="Gene3D" id="3.40.30.10">
    <property type="entry name" value="Glutaredoxin"/>
    <property type="match status" value="1"/>
</dbReference>
<dbReference type="Pfam" id="PF05988">
    <property type="entry name" value="DUF899"/>
    <property type="match status" value="1"/>
</dbReference>
<comment type="caution">
    <text evidence="1">The sequence shown here is derived from an EMBL/GenBank/DDBJ whole genome shotgun (WGS) entry which is preliminary data.</text>
</comment>
<reference evidence="1 2" key="1">
    <citation type="submission" date="2019-06" db="EMBL/GenBank/DDBJ databases">
        <title>Sequencing the genomes of 1000 actinobacteria strains.</title>
        <authorList>
            <person name="Klenk H.-P."/>
        </authorList>
    </citation>
    <scope>NUCLEOTIDE SEQUENCE [LARGE SCALE GENOMIC DNA]</scope>
    <source>
        <strain evidence="1 2">DSM 45511</strain>
    </source>
</reference>
<dbReference type="SUPFAM" id="SSF52833">
    <property type="entry name" value="Thioredoxin-like"/>
    <property type="match status" value="1"/>
</dbReference>
<organism evidence="1 2">
    <name type="scientific">Pseudonocardia cypriaca</name>
    <dbReference type="NCBI Taxonomy" id="882449"/>
    <lineage>
        <taxon>Bacteria</taxon>
        <taxon>Bacillati</taxon>
        <taxon>Actinomycetota</taxon>
        <taxon>Actinomycetes</taxon>
        <taxon>Pseudonocardiales</taxon>
        <taxon>Pseudonocardiaceae</taxon>
        <taxon>Pseudonocardia</taxon>
    </lineage>
</organism>
<gene>
    <name evidence="1" type="ORF">FB388_5268</name>
</gene>